<dbReference type="PRINTS" id="PR00364">
    <property type="entry name" value="DISEASERSIST"/>
</dbReference>
<dbReference type="PROSITE" id="PS00622">
    <property type="entry name" value="HTH_LUXR_1"/>
    <property type="match status" value="1"/>
</dbReference>
<gene>
    <name evidence="2" type="ORF">H0B56_14375</name>
</gene>
<dbReference type="InterPro" id="IPR016032">
    <property type="entry name" value="Sig_transdc_resp-reg_C-effctor"/>
</dbReference>
<dbReference type="Pfam" id="PF00196">
    <property type="entry name" value="GerE"/>
    <property type="match status" value="1"/>
</dbReference>
<dbReference type="GO" id="GO:0016887">
    <property type="term" value="F:ATP hydrolysis activity"/>
    <property type="evidence" value="ECO:0007669"/>
    <property type="project" value="InterPro"/>
</dbReference>
<dbReference type="InterPro" id="IPR027417">
    <property type="entry name" value="P-loop_NTPase"/>
</dbReference>
<dbReference type="InterPro" id="IPR011990">
    <property type="entry name" value="TPR-like_helical_dom_sf"/>
</dbReference>
<sequence>MTSFVGRRHELARARELLTTTRLLTLTGPGGVGKSRLALQLAEQSRRAFTDGVGLVELADLQQGDLVAQSVASVFGLRDETSRPVERLADYLRDKHVLLIMDNCEHLVEACAVLISKLLAAAPQVRVLATSRHVLGTEGEQVLRVPPLSLPADEDRQLGEQQVGTDAVTLFAERATAADSTFQVTEANRDAVIALCQRLEGMPLALELAAARLRAVDIEQVLARLDDALGLLTTGQRTVPPRQQTLEATVAWSYHLCSPGEQHLWNQLSIFSGGFTLDAAEHICRVPDDEQHGVFDLLSGLVDKSIVQRSHPTNDQPMRYTLPEVLRQFGHTQLAASGDENAVRSRHRDYFAELASRGEQDYCSSRDLDWFRQVHREHANLRAALDFSLTQPEQAPTTLTIAMQLRPFWLHSGYNHEGYRWLCTALEHATAATPLRARALSTASLLAALLSETDKAKYLLAESRQLTSQIRADEAAAEATLASALLAFADGDSDEALRLARLAAQRCRAAGIQGVATESLSAATVFALGIDDPTAGELAQELLSLTTSQEAHLLKALALWLVGLAHWRENNQQAAQEHLGQALELFTQSEQPLVIAHCLDGLAWSAASSGDYYRAARLMGAARTRWKRNHLSLAHAMTARFGADRQHFVRAALGDSAFNAAFDRGANSTLEEIINYALGKRAPESQQTAPSAASALLTTRETEIAEHVAHGLSNKEIASKLVISTRTVDTHVDHILHKLGVHSRTQIAMWISDHKGLS</sequence>
<dbReference type="AlphaFoldDB" id="A0A838ABW8"/>
<evidence type="ECO:0000313" key="3">
    <source>
        <dbReference type="Proteomes" id="UP000582974"/>
    </source>
</evidence>
<dbReference type="Gene3D" id="3.40.50.300">
    <property type="entry name" value="P-loop containing nucleotide triphosphate hydrolases"/>
    <property type="match status" value="1"/>
</dbReference>
<dbReference type="InterPro" id="IPR036388">
    <property type="entry name" value="WH-like_DNA-bd_sf"/>
</dbReference>
<proteinExistence type="predicted"/>
<dbReference type="SUPFAM" id="SSF46894">
    <property type="entry name" value="C-terminal effector domain of the bipartite response regulators"/>
    <property type="match status" value="1"/>
</dbReference>
<organism evidence="2 3">
    <name type="scientific">Haloechinothrix aidingensis</name>
    <dbReference type="NCBI Taxonomy" id="2752311"/>
    <lineage>
        <taxon>Bacteria</taxon>
        <taxon>Bacillati</taxon>
        <taxon>Actinomycetota</taxon>
        <taxon>Actinomycetes</taxon>
        <taxon>Pseudonocardiales</taxon>
        <taxon>Pseudonocardiaceae</taxon>
        <taxon>Haloechinothrix</taxon>
    </lineage>
</organism>
<dbReference type="SMART" id="SM00421">
    <property type="entry name" value="HTH_LUXR"/>
    <property type="match status" value="1"/>
</dbReference>
<dbReference type="PANTHER" id="PTHR47691">
    <property type="entry name" value="REGULATOR-RELATED"/>
    <property type="match status" value="1"/>
</dbReference>
<dbReference type="GO" id="GO:0006355">
    <property type="term" value="P:regulation of DNA-templated transcription"/>
    <property type="evidence" value="ECO:0007669"/>
    <property type="project" value="InterPro"/>
</dbReference>
<keyword evidence="3" id="KW-1185">Reference proteome</keyword>
<dbReference type="Gene3D" id="1.25.40.10">
    <property type="entry name" value="Tetratricopeptide repeat domain"/>
    <property type="match status" value="1"/>
</dbReference>
<dbReference type="Gene3D" id="1.10.10.10">
    <property type="entry name" value="Winged helix-like DNA-binding domain superfamily/Winged helix DNA-binding domain"/>
    <property type="match status" value="1"/>
</dbReference>
<evidence type="ECO:0000313" key="2">
    <source>
        <dbReference type="EMBL" id="MBA0126733.1"/>
    </source>
</evidence>
<dbReference type="PRINTS" id="PR00038">
    <property type="entry name" value="HTHLUXR"/>
</dbReference>
<dbReference type="InterPro" id="IPR049945">
    <property type="entry name" value="AAA_22"/>
</dbReference>
<accession>A0A838ABW8</accession>
<dbReference type="Proteomes" id="UP000582974">
    <property type="component" value="Unassembled WGS sequence"/>
</dbReference>
<dbReference type="Pfam" id="PF13401">
    <property type="entry name" value="AAA_22"/>
    <property type="match status" value="1"/>
</dbReference>
<dbReference type="GO" id="GO:0003677">
    <property type="term" value="F:DNA binding"/>
    <property type="evidence" value="ECO:0007669"/>
    <property type="project" value="InterPro"/>
</dbReference>
<comment type="caution">
    <text evidence="2">The sequence shown here is derived from an EMBL/GenBank/DDBJ whole genome shotgun (WGS) entry which is preliminary data.</text>
</comment>
<feature type="domain" description="HTH luxR-type" evidence="1">
    <location>
        <begin position="690"/>
        <end position="755"/>
    </location>
</feature>
<dbReference type="InterPro" id="IPR000792">
    <property type="entry name" value="Tscrpt_reg_LuxR_C"/>
</dbReference>
<protein>
    <submittedName>
        <fullName evidence="2">AAA family ATPase</fullName>
    </submittedName>
</protein>
<dbReference type="PROSITE" id="PS50043">
    <property type="entry name" value="HTH_LUXR_2"/>
    <property type="match status" value="1"/>
</dbReference>
<evidence type="ECO:0000259" key="1">
    <source>
        <dbReference type="PROSITE" id="PS50043"/>
    </source>
</evidence>
<dbReference type="CDD" id="cd06170">
    <property type="entry name" value="LuxR_C_like"/>
    <property type="match status" value="1"/>
</dbReference>
<dbReference type="EMBL" id="JACCKD010000005">
    <property type="protein sequence ID" value="MBA0126733.1"/>
    <property type="molecule type" value="Genomic_DNA"/>
</dbReference>
<dbReference type="SUPFAM" id="SSF52540">
    <property type="entry name" value="P-loop containing nucleoside triphosphate hydrolases"/>
    <property type="match status" value="1"/>
</dbReference>
<name>A0A838ABW8_9PSEU</name>
<dbReference type="SUPFAM" id="SSF48452">
    <property type="entry name" value="TPR-like"/>
    <property type="match status" value="1"/>
</dbReference>
<reference evidence="2 3" key="1">
    <citation type="submission" date="2020-07" db="EMBL/GenBank/DDBJ databases">
        <title>Genome of Haloechinothrix sp.</title>
        <authorList>
            <person name="Tang S.-K."/>
            <person name="Yang L."/>
            <person name="Zhu W.-Y."/>
        </authorList>
    </citation>
    <scope>NUCLEOTIDE SEQUENCE [LARGE SCALE GENOMIC DNA]</scope>
    <source>
        <strain evidence="2 3">YIM 98757</strain>
    </source>
</reference>
<dbReference type="PANTHER" id="PTHR47691:SF3">
    <property type="entry name" value="HTH-TYPE TRANSCRIPTIONAL REGULATOR RV0890C-RELATED"/>
    <property type="match status" value="1"/>
</dbReference>